<gene>
    <name evidence="3" type="ORF">G4177_34850</name>
</gene>
<accession>A0ABR9PZM6</accession>
<dbReference type="Gene3D" id="3.30.750.44">
    <property type="match status" value="1"/>
</dbReference>
<evidence type="ECO:0000313" key="3">
    <source>
        <dbReference type="EMBL" id="MBE4753344.1"/>
    </source>
</evidence>
<dbReference type="InterPro" id="IPR029045">
    <property type="entry name" value="ClpP/crotonase-like_dom_sf"/>
</dbReference>
<evidence type="ECO:0000313" key="4">
    <source>
        <dbReference type="Proteomes" id="UP001516472"/>
    </source>
</evidence>
<keyword evidence="1" id="KW-0732">Signal</keyword>
<evidence type="ECO:0000256" key="1">
    <source>
        <dbReference type="SAM" id="SignalP"/>
    </source>
</evidence>
<name>A0ABR9PZM6_9BACT</name>
<protein>
    <submittedName>
        <fullName evidence="3">S41 family peptidase</fullName>
    </submittedName>
</protein>
<comment type="caution">
    <text evidence="3">The sequence shown here is derived from an EMBL/GenBank/DDBJ whole genome shotgun (WGS) entry which is preliminary data.</text>
</comment>
<dbReference type="PANTHER" id="PTHR11261:SF3">
    <property type="entry name" value="RETINOL-BINDING PROTEIN 3"/>
    <property type="match status" value="1"/>
</dbReference>
<dbReference type="Pfam" id="PF03572">
    <property type="entry name" value="Peptidase_S41"/>
    <property type="match status" value="1"/>
</dbReference>
<feature type="signal peptide" evidence="1">
    <location>
        <begin position="1"/>
        <end position="30"/>
    </location>
</feature>
<dbReference type="EMBL" id="JAAIYO010000017">
    <property type="protein sequence ID" value="MBE4753344.1"/>
    <property type="molecule type" value="Genomic_DNA"/>
</dbReference>
<sequence length="474" mass="50904">MNAPPRPRALPRFAPLLLAGLLTACATARAPAGPVSGSAPEVWRSRGYGWLLSVTPEGLRLHHETAAGCHPDPASSSELKALFGTQEPGPSGDVRDFLAAPGETRYRFDRVAALPAGCDAPHAWSAPELFDVFQATFAEHYAYFPQRAPDWLARLEAERFRVSPDMEGRALFTLFAEALRTLGDAHVALVPDDASSDTLTYEEPATGTFALLEQEARRTGRTAKAVQKQWLGAYRDGVLQQVLRGQGHHVANQRVFWGFAAPGVGYLNVMTMGGFVAATQGGDATPEQELAALEPVLDEAMAAFVGATAIIVDVSNNRGGHDVVARAIAARFADRPRLAYSKWAHGAKDVAPQAFILTPTSRPAFHGPVHLVTSDVTVSAGEVFTLAVRALPQVVHVGARTRGSFSDVLVKPLPNGWTVHLSNEHYTDSRGEDFEARGAPPQRTVEVFPEGDLFHGHARAIRALADSLGAREAK</sequence>
<evidence type="ECO:0000259" key="2">
    <source>
        <dbReference type="Pfam" id="PF03572"/>
    </source>
</evidence>
<reference evidence="3 4" key="1">
    <citation type="submission" date="2020-02" db="EMBL/GenBank/DDBJ databases">
        <authorList>
            <person name="Babadi Z.K."/>
            <person name="Risdian C."/>
            <person name="Ebrahimipour G.H."/>
            <person name="Wink J."/>
        </authorList>
    </citation>
    <scope>NUCLEOTIDE SEQUENCE [LARGE SCALE GENOMIC DNA]</scope>
    <source>
        <strain evidence="3 4">ZKHCc1 1396</strain>
    </source>
</reference>
<dbReference type="PANTHER" id="PTHR11261">
    <property type="entry name" value="INTERPHOTORECEPTOR RETINOID-BINDING PROTEIN"/>
    <property type="match status" value="1"/>
</dbReference>
<proteinExistence type="predicted"/>
<dbReference type="CDD" id="cd07563">
    <property type="entry name" value="Peptidase_S41_IRBP"/>
    <property type="match status" value="1"/>
</dbReference>
<dbReference type="Proteomes" id="UP001516472">
    <property type="component" value="Unassembled WGS sequence"/>
</dbReference>
<dbReference type="SUPFAM" id="SSF52096">
    <property type="entry name" value="ClpP/crotonase"/>
    <property type="match status" value="1"/>
</dbReference>
<dbReference type="Gene3D" id="3.90.226.10">
    <property type="entry name" value="2-enoyl-CoA Hydratase, Chain A, domain 1"/>
    <property type="match status" value="1"/>
</dbReference>
<keyword evidence="4" id="KW-1185">Reference proteome</keyword>
<dbReference type="RefSeq" id="WP_193430488.1">
    <property type="nucleotide sequence ID" value="NZ_CBCSIP010000210.1"/>
</dbReference>
<feature type="domain" description="Tail specific protease" evidence="2">
    <location>
        <begin position="264"/>
        <end position="442"/>
    </location>
</feature>
<feature type="chain" id="PRO_5045837305" evidence="1">
    <location>
        <begin position="31"/>
        <end position="474"/>
    </location>
</feature>
<organism evidence="3 4">
    <name type="scientific">Corallococcus soli</name>
    <dbReference type="NCBI Taxonomy" id="2710757"/>
    <lineage>
        <taxon>Bacteria</taxon>
        <taxon>Pseudomonadati</taxon>
        <taxon>Myxococcota</taxon>
        <taxon>Myxococcia</taxon>
        <taxon>Myxococcales</taxon>
        <taxon>Cystobacterineae</taxon>
        <taxon>Myxococcaceae</taxon>
        <taxon>Corallococcus</taxon>
    </lineage>
</organism>
<dbReference type="InterPro" id="IPR005151">
    <property type="entry name" value="Tail-specific_protease"/>
</dbReference>